<name>A0A5N6QNH9_9ROSI</name>
<organism evidence="2 3">
    <name type="scientific">Carpinus fangiana</name>
    <dbReference type="NCBI Taxonomy" id="176857"/>
    <lineage>
        <taxon>Eukaryota</taxon>
        <taxon>Viridiplantae</taxon>
        <taxon>Streptophyta</taxon>
        <taxon>Embryophyta</taxon>
        <taxon>Tracheophyta</taxon>
        <taxon>Spermatophyta</taxon>
        <taxon>Magnoliopsida</taxon>
        <taxon>eudicotyledons</taxon>
        <taxon>Gunneridae</taxon>
        <taxon>Pentapetalae</taxon>
        <taxon>rosids</taxon>
        <taxon>fabids</taxon>
        <taxon>Fagales</taxon>
        <taxon>Betulaceae</taxon>
        <taxon>Carpinus</taxon>
    </lineage>
</organism>
<feature type="region of interest" description="Disordered" evidence="1">
    <location>
        <begin position="14"/>
        <end position="37"/>
    </location>
</feature>
<dbReference type="Proteomes" id="UP000327013">
    <property type="component" value="Chromosome 1"/>
</dbReference>
<feature type="compositionally biased region" description="Basic and acidic residues" evidence="1">
    <location>
        <begin position="19"/>
        <end position="33"/>
    </location>
</feature>
<evidence type="ECO:0000313" key="2">
    <source>
        <dbReference type="EMBL" id="KAE8000031.1"/>
    </source>
</evidence>
<sequence length="150" mass="16646">MSVSDKEIFNVGASGSGIHVREDDGTQQREDRYASGGGCTRDFAKAKQLILHALPKAEKQLLRRRNKKISSSSASANAGTSGKRFGCVGRRGTGCYFCFTRPQTLESPTHASDPNDPNFTYEMLKAFIEKNDFYSKECNTHLDFDLTSHE</sequence>
<reference evidence="2 3" key="1">
    <citation type="submission" date="2019-06" db="EMBL/GenBank/DDBJ databases">
        <title>A chromosomal-level reference genome of Carpinus fangiana (Coryloideae, Betulaceae).</title>
        <authorList>
            <person name="Yang X."/>
            <person name="Wang Z."/>
            <person name="Zhang L."/>
            <person name="Hao G."/>
            <person name="Liu J."/>
            <person name="Yang Y."/>
        </authorList>
    </citation>
    <scope>NUCLEOTIDE SEQUENCE [LARGE SCALE GENOMIC DNA]</scope>
    <source>
        <strain evidence="2">Cfa_2016G</strain>
        <tissue evidence="2">Leaf</tissue>
    </source>
</reference>
<gene>
    <name evidence="2" type="ORF">FH972_004403</name>
</gene>
<dbReference type="PANTHER" id="PTHR35123">
    <property type="entry name" value="OS07G0633900 PROTEIN-RELATED"/>
    <property type="match status" value="1"/>
</dbReference>
<evidence type="ECO:0000313" key="3">
    <source>
        <dbReference type="Proteomes" id="UP000327013"/>
    </source>
</evidence>
<dbReference type="AlphaFoldDB" id="A0A5N6QNH9"/>
<accession>A0A5N6QNH9</accession>
<dbReference type="EMBL" id="CM017321">
    <property type="protein sequence ID" value="KAE8000031.1"/>
    <property type="molecule type" value="Genomic_DNA"/>
</dbReference>
<dbReference type="OrthoDB" id="693585at2759"/>
<protein>
    <submittedName>
        <fullName evidence="2">Uncharacterized protein</fullName>
    </submittedName>
</protein>
<keyword evidence="3" id="KW-1185">Reference proteome</keyword>
<dbReference type="PANTHER" id="PTHR35123:SF2">
    <property type="entry name" value="UBIQUITIN CARBOXYL-TERMINAL HYDROLASE-LIKE PROTEIN"/>
    <property type="match status" value="1"/>
</dbReference>
<evidence type="ECO:0000256" key="1">
    <source>
        <dbReference type="SAM" id="MobiDB-lite"/>
    </source>
</evidence>
<proteinExistence type="predicted"/>